<dbReference type="OrthoDB" id="3258476at2759"/>
<organism evidence="1 2">
    <name type="scientific">Suillus subaureus</name>
    <dbReference type="NCBI Taxonomy" id="48587"/>
    <lineage>
        <taxon>Eukaryota</taxon>
        <taxon>Fungi</taxon>
        <taxon>Dikarya</taxon>
        <taxon>Basidiomycota</taxon>
        <taxon>Agaricomycotina</taxon>
        <taxon>Agaricomycetes</taxon>
        <taxon>Agaricomycetidae</taxon>
        <taxon>Boletales</taxon>
        <taxon>Suillineae</taxon>
        <taxon>Suillaceae</taxon>
        <taxon>Suillus</taxon>
    </lineage>
</organism>
<keyword evidence="2" id="KW-1185">Reference proteome</keyword>
<reference evidence="1" key="1">
    <citation type="journal article" date="2020" name="New Phytol.">
        <title>Comparative genomics reveals dynamic genome evolution in host specialist ectomycorrhizal fungi.</title>
        <authorList>
            <person name="Lofgren L.A."/>
            <person name="Nguyen N.H."/>
            <person name="Vilgalys R."/>
            <person name="Ruytinx J."/>
            <person name="Liao H.L."/>
            <person name="Branco S."/>
            <person name="Kuo A."/>
            <person name="LaButti K."/>
            <person name="Lipzen A."/>
            <person name="Andreopoulos W."/>
            <person name="Pangilinan J."/>
            <person name="Riley R."/>
            <person name="Hundley H."/>
            <person name="Na H."/>
            <person name="Barry K."/>
            <person name="Grigoriev I.V."/>
            <person name="Stajich J.E."/>
            <person name="Kennedy P.G."/>
        </authorList>
    </citation>
    <scope>NUCLEOTIDE SEQUENCE</scope>
    <source>
        <strain evidence="1">MN1</strain>
    </source>
</reference>
<evidence type="ECO:0000313" key="1">
    <source>
        <dbReference type="EMBL" id="KAG1802384.1"/>
    </source>
</evidence>
<dbReference type="AlphaFoldDB" id="A0A9P7J4A3"/>
<dbReference type="InterPro" id="IPR012337">
    <property type="entry name" value="RNaseH-like_sf"/>
</dbReference>
<dbReference type="GeneID" id="64627701"/>
<sequence length="173" mass="19084">MDDVGYNSDTSIVVSSTNIFDHIPALAPPVNSDLQDELDCYLSTDVEHVDNALAWWNEYYLTIPATSVDVEWLFSCGHLPLSHVCSQLSAQTIYWSQLGLVKTEDVQSIAALADVQGDEMLMEDEWDAIVLDFYVRPAAPTFAMDENKGKKLKSGYIKCGLTPEVVGAYLAGD</sequence>
<comment type="caution">
    <text evidence="1">The sequence shown here is derived from an EMBL/GenBank/DDBJ whole genome shotgun (WGS) entry which is preliminary data.</text>
</comment>
<dbReference type="SUPFAM" id="SSF53098">
    <property type="entry name" value="Ribonuclease H-like"/>
    <property type="match status" value="1"/>
</dbReference>
<proteinExistence type="predicted"/>
<accession>A0A9P7J4A3</accession>
<gene>
    <name evidence="1" type="ORF">BJ212DRAFT_1304856</name>
</gene>
<protein>
    <recommendedName>
        <fullName evidence="3">HAT C-terminal dimerisation domain-containing protein</fullName>
    </recommendedName>
</protein>
<evidence type="ECO:0008006" key="3">
    <source>
        <dbReference type="Google" id="ProtNLM"/>
    </source>
</evidence>
<dbReference type="EMBL" id="JABBWG010000080">
    <property type="protein sequence ID" value="KAG1802384.1"/>
    <property type="molecule type" value="Genomic_DNA"/>
</dbReference>
<evidence type="ECO:0000313" key="2">
    <source>
        <dbReference type="Proteomes" id="UP000807769"/>
    </source>
</evidence>
<name>A0A9P7J4A3_9AGAM</name>
<dbReference type="Proteomes" id="UP000807769">
    <property type="component" value="Unassembled WGS sequence"/>
</dbReference>
<dbReference type="RefSeq" id="XP_041186247.1">
    <property type="nucleotide sequence ID" value="XM_041333684.1"/>
</dbReference>